<dbReference type="InterPro" id="IPR036388">
    <property type="entry name" value="WH-like_DNA-bd_sf"/>
</dbReference>
<dbReference type="Gene3D" id="1.10.1740.10">
    <property type="match status" value="1"/>
</dbReference>
<dbReference type="SUPFAM" id="SSF88659">
    <property type="entry name" value="Sigma3 and sigma4 domains of RNA polymerase sigma factors"/>
    <property type="match status" value="1"/>
</dbReference>
<dbReference type="RefSeq" id="WP_150032937.1">
    <property type="nucleotide sequence ID" value="NZ_VWSH01000003.1"/>
</dbReference>
<evidence type="ECO:0000313" key="8">
    <source>
        <dbReference type="Proteomes" id="UP000323632"/>
    </source>
</evidence>
<dbReference type="InterPro" id="IPR014284">
    <property type="entry name" value="RNA_pol_sigma-70_dom"/>
</dbReference>
<dbReference type="EMBL" id="VWSH01000003">
    <property type="protein sequence ID" value="KAA5533189.1"/>
    <property type="molecule type" value="Genomic_DNA"/>
</dbReference>
<evidence type="ECO:0000313" key="7">
    <source>
        <dbReference type="EMBL" id="KAA5533189.1"/>
    </source>
</evidence>
<dbReference type="Gene3D" id="1.10.10.10">
    <property type="entry name" value="Winged helix-like DNA-binding domain superfamily/Winged helix DNA-binding domain"/>
    <property type="match status" value="1"/>
</dbReference>
<dbReference type="Proteomes" id="UP000323632">
    <property type="component" value="Unassembled WGS sequence"/>
</dbReference>
<evidence type="ECO:0000256" key="2">
    <source>
        <dbReference type="ARBA" id="ARBA00023015"/>
    </source>
</evidence>
<dbReference type="GO" id="GO:0016987">
    <property type="term" value="F:sigma factor activity"/>
    <property type="evidence" value="ECO:0007669"/>
    <property type="project" value="UniProtKB-KW"/>
</dbReference>
<accession>A0A5M6CJB2</accession>
<reference evidence="7 8" key="1">
    <citation type="submission" date="2019-09" db="EMBL/GenBank/DDBJ databases">
        <title>Genome sequence and assembly of Taibaiella sp.</title>
        <authorList>
            <person name="Chhetri G."/>
        </authorList>
    </citation>
    <scope>NUCLEOTIDE SEQUENCE [LARGE SCALE GENOMIC DNA]</scope>
    <source>
        <strain evidence="7 8">KVB11</strain>
    </source>
</reference>
<keyword evidence="3" id="KW-0731">Sigma factor</keyword>
<evidence type="ECO:0000256" key="4">
    <source>
        <dbReference type="ARBA" id="ARBA00023163"/>
    </source>
</evidence>
<keyword evidence="8" id="KW-1185">Reference proteome</keyword>
<dbReference type="NCBIfam" id="TIGR02937">
    <property type="entry name" value="sigma70-ECF"/>
    <property type="match status" value="1"/>
</dbReference>
<comment type="caution">
    <text evidence="7">The sequence shown here is derived from an EMBL/GenBank/DDBJ whole genome shotgun (WGS) entry which is preliminary data.</text>
</comment>
<evidence type="ECO:0000256" key="3">
    <source>
        <dbReference type="ARBA" id="ARBA00023082"/>
    </source>
</evidence>
<dbReference type="InterPro" id="IPR013324">
    <property type="entry name" value="RNA_pol_sigma_r3/r4-like"/>
</dbReference>
<gene>
    <name evidence="7" type="ORF">F0919_11620</name>
</gene>
<dbReference type="SUPFAM" id="SSF88946">
    <property type="entry name" value="Sigma2 domain of RNA polymerase sigma factors"/>
    <property type="match status" value="1"/>
</dbReference>
<dbReference type="PANTHER" id="PTHR43133:SF46">
    <property type="entry name" value="RNA POLYMERASE SIGMA-70 FACTOR ECF SUBFAMILY"/>
    <property type="match status" value="1"/>
</dbReference>
<feature type="domain" description="RNA polymerase sigma factor 70 region 4 type 2" evidence="6">
    <location>
        <begin position="128"/>
        <end position="177"/>
    </location>
</feature>
<evidence type="ECO:0000259" key="6">
    <source>
        <dbReference type="Pfam" id="PF08281"/>
    </source>
</evidence>
<dbReference type="InterPro" id="IPR039425">
    <property type="entry name" value="RNA_pol_sigma-70-like"/>
</dbReference>
<proteinExistence type="inferred from homology"/>
<sequence>MSVALAYNNISVKTDELQELIAGCSRNERSAQGKLYHLFYPRMMGMVRRYFPEMAQAEEILNNGFLRAFQKIDSYSFKGSFEGWLRRIVFHAVADYASSNVKYKEKILLIEKDELIHKDHANRMYYNDLMDLVHELPEATRTVFNMFVMDDLPHKQIAKHLGISEGTSKWHVSEARRILKEKIERLKLHLKK</sequence>
<evidence type="ECO:0000256" key="1">
    <source>
        <dbReference type="ARBA" id="ARBA00010641"/>
    </source>
</evidence>
<dbReference type="GO" id="GO:0006352">
    <property type="term" value="P:DNA-templated transcription initiation"/>
    <property type="evidence" value="ECO:0007669"/>
    <property type="project" value="InterPro"/>
</dbReference>
<dbReference type="GO" id="GO:0003677">
    <property type="term" value="F:DNA binding"/>
    <property type="evidence" value="ECO:0007669"/>
    <property type="project" value="InterPro"/>
</dbReference>
<dbReference type="InterPro" id="IPR007627">
    <property type="entry name" value="RNA_pol_sigma70_r2"/>
</dbReference>
<dbReference type="Pfam" id="PF04542">
    <property type="entry name" value="Sigma70_r2"/>
    <property type="match status" value="1"/>
</dbReference>
<dbReference type="InterPro" id="IPR013249">
    <property type="entry name" value="RNA_pol_sigma70_r4_t2"/>
</dbReference>
<keyword evidence="2" id="KW-0805">Transcription regulation</keyword>
<dbReference type="AlphaFoldDB" id="A0A5M6CJB2"/>
<comment type="similarity">
    <text evidence="1">Belongs to the sigma-70 factor family. ECF subfamily.</text>
</comment>
<organism evidence="7 8">
    <name type="scientific">Taibaiella lutea</name>
    <dbReference type="NCBI Taxonomy" id="2608001"/>
    <lineage>
        <taxon>Bacteria</taxon>
        <taxon>Pseudomonadati</taxon>
        <taxon>Bacteroidota</taxon>
        <taxon>Chitinophagia</taxon>
        <taxon>Chitinophagales</taxon>
        <taxon>Chitinophagaceae</taxon>
        <taxon>Taibaiella</taxon>
    </lineage>
</organism>
<dbReference type="InterPro" id="IPR013325">
    <property type="entry name" value="RNA_pol_sigma_r2"/>
</dbReference>
<evidence type="ECO:0000259" key="5">
    <source>
        <dbReference type="Pfam" id="PF04542"/>
    </source>
</evidence>
<name>A0A5M6CJB2_9BACT</name>
<feature type="domain" description="RNA polymerase sigma-70 region 2" evidence="5">
    <location>
        <begin position="35"/>
        <end position="99"/>
    </location>
</feature>
<dbReference type="PANTHER" id="PTHR43133">
    <property type="entry name" value="RNA POLYMERASE ECF-TYPE SIGMA FACTO"/>
    <property type="match status" value="1"/>
</dbReference>
<dbReference type="Pfam" id="PF08281">
    <property type="entry name" value="Sigma70_r4_2"/>
    <property type="match status" value="1"/>
</dbReference>
<protein>
    <submittedName>
        <fullName evidence="7">Sigma-70 family RNA polymerase sigma factor</fullName>
    </submittedName>
</protein>
<keyword evidence="4" id="KW-0804">Transcription</keyword>